<keyword evidence="2" id="KW-1185">Reference proteome</keyword>
<organism evidence="1 2">
    <name type="scientific">Rosa chinensis</name>
    <name type="common">China rose</name>
    <dbReference type="NCBI Taxonomy" id="74649"/>
    <lineage>
        <taxon>Eukaryota</taxon>
        <taxon>Viridiplantae</taxon>
        <taxon>Streptophyta</taxon>
        <taxon>Embryophyta</taxon>
        <taxon>Tracheophyta</taxon>
        <taxon>Spermatophyta</taxon>
        <taxon>Magnoliopsida</taxon>
        <taxon>eudicotyledons</taxon>
        <taxon>Gunneridae</taxon>
        <taxon>Pentapetalae</taxon>
        <taxon>rosids</taxon>
        <taxon>fabids</taxon>
        <taxon>Rosales</taxon>
        <taxon>Rosaceae</taxon>
        <taxon>Rosoideae</taxon>
        <taxon>Rosoideae incertae sedis</taxon>
        <taxon>Rosa</taxon>
    </lineage>
</organism>
<comment type="caution">
    <text evidence="1">The sequence shown here is derived from an EMBL/GenBank/DDBJ whole genome shotgun (WGS) entry which is preliminary data.</text>
</comment>
<dbReference type="AlphaFoldDB" id="A0A2P6SHR9"/>
<dbReference type="Proteomes" id="UP000238479">
    <property type="component" value="Chromosome 1"/>
</dbReference>
<name>A0A2P6SHR9_ROSCH</name>
<gene>
    <name evidence="1" type="ORF">RchiOBHm_Chr1g0356501</name>
</gene>
<evidence type="ECO:0000313" key="2">
    <source>
        <dbReference type="Proteomes" id="UP000238479"/>
    </source>
</evidence>
<evidence type="ECO:0000313" key="1">
    <source>
        <dbReference type="EMBL" id="PRQ58186.1"/>
    </source>
</evidence>
<reference evidence="1 2" key="1">
    <citation type="journal article" date="2018" name="Nat. Genet.">
        <title>The Rosa genome provides new insights in the design of modern roses.</title>
        <authorList>
            <person name="Bendahmane M."/>
        </authorList>
    </citation>
    <scope>NUCLEOTIDE SEQUENCE [LARGE SCALE GENOMIC DNA]</scope>
    <source>
        <strain evidence="2">cv. Old Blush</strain>
    </source>
</reference>
<accession>A0A2P6SHR9</accession>
<dbReference type="EMBL" id="PDCK01000039">
    <property type="protein sequence ID" value="PRQ58186.1"/>
    <property type="molecule type" value="Genomic_DNA"/>
</dbReference>
<dbReference type="Gramene" id="PRQ58186">
    <property type="protein sequence ID" value="PRQ58186"/>
    <property type="gene ID" value="RchiOBHm_Chr1g0356501"/>
</dbReference>
<protein>
    <submittedName>
        <fullName evidence="1">Uncharacterized protein</fullName>
    </submittedName>
</protein>
<proteinExistence type="predicted"/>
<sequence length="82" mass="9358">MRLRRYADGEFDLCYFCFQQEVKNSSAKIRQSLGNIWPSPTSITSMFFLPLHLCSSSPASLNCNSIDLFINGIVNPKQSQFF</sequence>